<accession>A0ABS4U6A9</accession>
<keyword evidence="1" id="KW-1003">Cell membrane</keyword>
<dbReference type="Pfam" id="PF14041">
    <property type="entry name" value="Lipoprotein_21"/>
    <property type="match status" value="1"/>
</dbReference>
<evidence type="ECO:0000256" key="5">
    <source>
        <dbReference type="ARBA" id="ARBA00023288"/>
    </source>
</evidence>
<evidence type="ECO:0000256" key="4">
    <source>
        <dbReference type="ARBA" id="ARBA00023139"/>
    </source>
</evidence>
<keyword evidence="5" id="KW-0449">Lipoprotein</keyword>
<sequence length="217" mass="22981">MFERRGIIRTGPATAGLAMACALGLALAGCDGGNGGDEPTVTETTTTTETNGAAGDGGTDPTTETTTTTTTEGDGGGDNCGIDETAAVLDEAIDTVATPDPVEYWELVETNYDPCGELTYALYHQMPQGSAQFLTKILMFHDGEYLGVDSDYRQQGQIVGEGDGWFEVKYKDWEALMESGEANAAAPNYTRTLTFTWNESAGKVDVDGEFPNTNLGQ</sequence>
<evidence type="ECO:0000256" key="3">
    <source>
        <dbReference type="ARBA" id="ARBA00023136"/>
    </source>
</evidence>
<dbReference type="RefSeq" id="WP_209652509.1">
    <property type="nucleotide sequence ID" value="NZ_CP047357.1"/>
</dbReference>
<feature type="region of interest" description="Disordered" evidence="6">
    <location>
        <begin position="36"/>
        <end position="80"/>
    </location>
</feature>
<keyword evidence="2 7" id="KW-0732">Signal</keyword>
<evidence type="ECO:0000313" key="9">
    <source>
        <dbReference type="Proteomes" id="UP001519305"/>
    </source>
</evidence>
<evidence type="ECO:0000256" key="1">
    <source>
        <dbReference type="ARBA" id="ARBA00022475"/>
    </source>
</evidence>
<feature type="signal peptide" evidence="7">
    <location>
        <begin position="1"/>
        <end position="28"/>
    </location>
</feature>
<keyword evidence="3" id="KW-0472">Membrane</keyword>
<keyword evidence="9" id="KW-1185">Reference proteome</keyword>
<name>A0ABS4U6A9_9CORY</name>
<comment type="caution">
    <text evidence="8">The sequence shown here is derived from an EMBL/GenBank/DDBJ whole genome shotgun (WGS) entry which is preliminary data.</text>
</comment>
<feature type="chain" id="PRO_5045521061" description="LppP/LprE lipoprotein" evidence="7">
    <location>
        <begin position="29"/>
        <end position="217"/>
    </location>
</feature>
<gene>
    <name evidence="8" type="ORF">JOF33_000878</name>
</gene>
<feature type="compositionally biased region" description="Low complexity" evidence="6">
    <location>
        <begin position="37"/>
        <end position="72"/>
    </location>
</feature>
<evidence type="ECO:0000256" key="6">
    <source>
        <dbReference type="SAM" id="MobiDB-lite"/>
    </source>
</evidence>
<dbReference type="EMBL" id="JAGINY010000001">
    <property type="protein sequence ID" value="MBP2332179.1"/>
    <property type="molecule type" value="Genomic_DNA"/>
</dbReference>
<dbReference type="InterPro" id="IPR025971">
    <property type="entry name" value="LppP/LprE"/>
</dbReference>
<organism evidence="8 9">
    <name type="scientific">Corynebacterium freneyi</name>
    <dbReference type="NCBI Taxonomy" id="134034"/>
    <lineage>
        <taxon>Bacteria</taxon>
        <taxon>Bacillati</taxon>
        <taxon>Actinomycetota</taxon>
        <taxon>Actinomycetes</taxon>
        <taxon>Mycobacteriales</taxon>
        <taxon>Corynebacteriaceae</taxon>
        <taxon>Corynebacterium</taxon>
    </lineage>
</organism>
<evidence type="ECO:0000256" key="7">
    <source>
        <dbReference type="SAM" id="SignalP"/>
    </source>
</evidence>
<evidence type="ECO:0000313" key="8">
    <source>
        <dbReference type="EMBL" id="MBP2332179.1"/>
    </source>
</evidence>
<keyword evidence="4" id="KW-0564">Palmitate</keyword>
<evidence type="ECO:0008006" key="10">
    <source>
        <dbReference type="Google" id="ProtNLM"/>
    </source>
</evidence>
<proteinExistence type="predicted"/>
<dbReference type="Proteomes" id="UP001519305">
    <property type="component" value="Unassembled WGS sequence"/>
</dbReference>
<dbReference type="PROSITE" id="PS51257">
    <property type="entry name" value="PROKAR_LIPOPROTEIN"/>
    <property type="match status" value="1"/>
</dbReference>
<reference evidence="8 9" key="1">
    <citation type="submission" date="2021-03" db="EMBL/GenBank/DDBJ databases">
        <title>Sequencing the genomes of 1000 actinobacteria strains.</title>
        <authorList>
            <person name="Klenk H.-P."/>
        </authorList>
    </citation>
    <scope>NUCLEOTIDE SEQUENCE [LARGE SCALE GENOMIC DNA]</scope>
    <source>
        <strain evidence="8 9">DSM 44506</strain>
    </source>
</reference>
<evidence type="ECO:0000256" key="2">
    <source>
        <dbReference type="ARBA" id="ARBA00022729"/>
    </source>
</evidence>
<protein>
    <recommendedName>
        <fullName evidence="10">LppP/LprE lipoprotein</fullName>
    </recommendedName>
</protein>